<gene>
    <name evidence="1" type="primary">si:dkey-32e6.3</name>
</gene>
<reference evidence="1" key="3">
    <citation type="submission" date="2025-09" db="UniProtKB">
        <authorList>
            <consortium name="Ensembl"/>
        </authorList>
    </citation>
    <scope>IDENTIFICATION</scope>
</reference>
<name>A0A8C5N878_GOUWI</name>
<dbReference type="Ensembl" id="ENSGWIT00000039428.1">
    <property type="protein sequence ID" value="ENSGWIP00000036169.1"/>
    <property type="gene ID" value="ENSGWIG00000018666.1"/>
</dbReference>
<dbReference type="Proteomes" id="UP000694680">
    <property type="component" value="Chromosome 7"/>
</dbReference>
<accession>A0A8C5N878</accession>
<dbReference type="PANTHER" id="PTHR36960:SF1">
    <property type="entry name" value="SI:DKEY-32E6.3"/>
    <property type="match status" value="1"/>
</dbReference>
<dbReference type="AlphaFoldDB" id="A0A8C5N878"/>
<keyword evidence="2" id="KW-1185">Reference proteome</keyword>
<evidence type="ECO:0000313" key="1">
    <source>
        <dbReference type="Ensembl" id="ENSGWIP00000036169.1"/>
    </source>
</evidence>
<dbReference type="OrthoDB" id="417678at2759"/>
<reference evidence="1" key="1">
    <citation type="submission" date="2020-06" db="EMBL/GenBank/DDBJ databases">
        <authorList>
            <consortium name="Wellcome Sanger Institute Data Sharing"/>
        </authorList>
    </citation>
    <scope>NUCLEOTIDE SEQUENCE [LARGE SCALE GENOMIC DNA]</scope>
</reference>
<evidence type="ECO:0000313" key="2">
    <source>
        <dbReference type="Proteomes" id="UP000694680"/>
    </source>
</evidence>
<proteinExistence type="predicted"/>
<protein>
    <submittedName>
        <fullName evidence="1">Uncharacterized LOC114467598</fullName>
    </submittedName>
</protein>
<reference evidence="1" key="2">
    <citation type="submission" date="2025-08" db="UniProtKB">
        <authorList>
            <consortium name="Ensembl"/>
        </authorList>
    </citation>
    <scope>IDENTIFICATION</scope>
</reference>
<organism evidence="1 2">
    <name type="scientific">Gouania willdenowi</name>
    <name type="common">Blunt-snouted clingfish</name>
    <name type="synonym">Lepadogaster willdenowi</name>
    <dbReference type="NCBI Taxonomy" id="441366"/>
    <lineage>
        <taxon>Eukaryota</taxon>
        <taxon>Metazoa</taxon>
        <taxon>Chordata</taxon>
        <taxon>Craniata</taxon>
        <taxon>Vertebrata</taxon>
        <taxon>Euteleostomi</taxon>
        <taxon>Actinopterygii</taxon>
        <taxon>Neopterygii</taxon>
        <taxon>Teleostei</taxon>
        <taxon>Neoteleostei</taxon>
        <taxon>Acanthomorphata</taxon>
        <taxon>Ovalentaria</taxon>
        <taxon>Blenniimorphae</taxon>
        <taxon>Blenniiformes</taxon>
        <taxon>Gobiesocoidei</taxon>
        <taxon>Gobiesocidae</taxon>
        <taxon>Gobiesocinae</taxon>
        <taxon>Gouania</taxon>
    </lineage>
</organism>
<dbReference type="PANTHER" id="PTHR36960">
    <property type="entry name" value="SI:DKEY-32E6.3"/>
    <property type="match status" value="1"/>
</dbReference>
<sequence>MAELAESGPELRKKLVLHVDLNNTIVVSDGVTAQRTVAALDSFLTSVTWGRRNRHGTWEWLSETPSLLPPCTDAVSYYSQFGRVPGFTSSAEGRRFREVLERHLDLLLWPEGVKRDGTLSVKGEDGRTYHWILPSFFQLLKDLAHEGRDFAIVFRTFGTDLPRLMRAMSRAVIEGAHPLFPNLPELKLSIDVTPGKIRCSKSAVVLSRGQERVSSRDGDRELYRYLSSVQGLGGFQDHFDWWAQNRFSIDGGKPFWVDPFDQLVQHIFIDDNIRHNDKDTIVNPKIFLQPGGSHTRTASTSELYDITLIQTDLLQAISNPNYFTQRVHVCVDNYESNVQQVAG</sequence>